<keyword evidence="4 7" id="KW-0804">Transcription</keyword>
<comment type="similarity">
    <text evidence="7">Belongs to the MATALPHA1 family.</text>
</comment>
<name>A0ABR0LY87_9PEZI</name>
<evidence type="ECO:0000256" key="2">
    <source>
        <dbReference type="ARBA" id="ARBA00023015"/>
    </source>
</evidence>
<comment type="subcellular location">
    <subcellularLocation>
        <location evidence="7">Nucleus</location>
    </subcellularLocation>
</comment>
<gene>
    <name evidence="9" type="ORF">LTR16_002968</name>
</gene>
<evidence type="ECO:0000259" key="8">
    <source>
        <dbReference type="PROSITE" id="PS51325"/>
    </source>
</evidence>
<proteinExistence type="inferred from homology"/>
<evidence type="ECO:0000256" key="7">
    <source>
        <dbReference type="RuleBase" id="RU003516"/>
    </source>
</evidence>
<evidence type="ECO:0000256" key="3">
    <source>
        <dbReference type="ARBA" id="ARBA00023125"/>
    </source>
</evidence>
<dbReference type="InterPro" id="IPR006856">
    <property type="entry name" value="MATalpha_HMGbox"/>
</dbReference>
<keyword evidence="10" id="KW-1185">Reference proteome</keyword>
<dbReference type="PROSITE" id="PS51325">
    <property type="entry name" value="ALPHA_BOX"/>
    <property type="match status" value="1"/>
</dbReference>
<evidence type="ECO:0000256" key="4">
    <source>
        <dbReference type="ARBA" id="ARBA00023163"/>
    </source>
</evidence>
<comment type="caution">
    <text evidence="9">The sequence shown here is derived from an EMBL/GenBank/DDBJ whole genome shotgun (WGS) entry which is preliminary data.</text>
</comment>
<dbReference type="EMBL" id="JAVRRA010008477">
    <property type="protein sequence ID" value="KAK5256568.1"/>
    <property type="molecule type" value="Genomic_DNA"/>
</dbReference>
<evidence type="ECO:0000313" key="9">
    <source>
        <dbReference type="EMBL" id="KAK5256568.1"/>
    </source>
</evidence>
<accession>A0ABR0LY87</accession>
<protein>
    <recommendedName>
        <fullName evidence="1">Mating-type protein MAT-1</fullName>
    </recommendedName>
</protein>
<keyword evidence="3 7" id="KW-0238">DNA-binding</keyword>
<evidence type="ECO:0000256" key="1">
    <source>
        <dbReference type="ARBA" id="ARBA00015083"/>
    </source>
</evidence>
<dbReference type="Pfam" id="PF04769">
    <property type="entry name" value="MATalpha_HMGbox"/>
    <property type="match status" value="1"/>
</dbReference>
<comment type="function">
    <text evidence="6">Mating type proteins are sequence specific DNA-binding proteins that act as master switches in fungal differentiation by controlling gene expression in a cell type-specific fashion. Transcriptional activator that induces the transcription of alpha-specific genes.</text>
</comment>
<evidence type="ECO:0000256" key="5">
    <source>
        <dbReference type="ARBA" id="ARBA00023242"/>
    </source>
</evidence>
<evidence type="ECO:0000313" key="10">
    <source>
        <dbReference type="Proteomes" id="UP001357485"/>
    </source>
</evidence>
<organism evidence="9 10">
    <name type="scientific">Cryomyces antarcticus</name>
    <dbReference type="NCBI Taxonomy" id="329879"/>
    <lineage>
        <taxon>Eukaryota</taxon>
        <taxon>Fungi</taxon>
        <taxon>Dikarya</taxon>
        <taxon>Ascomycota</taxon>
        <taxon>Pezizomycotina</taxon>
        <taxon>Dothideomycetes</taxon>
        <taxon>Dothideomycetes incertae sedis</taxon>
        <taxon>Cryomyces</taxon>
    </lineage>
</organism>
<reference evidence="9 10" key="1">
    <citation type="submission" date="2023-08" db="EMBL/GenBank/DDBJ databases">
        <title>Black Yeasts Isolated from many extreme environments.</title>
        <authorList>
            <person name="Coleine C."/>
            <person name="Stajich J.E."/>
            <person name="Selbmann L."/>
        </authorList>
    </citation>
    <scope>NUCLEOTIDE SEQUENCE [LARGE SCALE GENOMIC DNA]</scope>
    <source>
        <strain evidence="9 10">CCFEE 536</strain>
    </source>
</reference>
<dbReference type="Proteomes" id="UP001357485">
    <property type="component" value="Unassembled WGS sequence"/>
</dbReference>
<feature type="domain" description="Alpha box" evidence="8">
    <location>
        <begin position="1"/>
        <end position="47"/>
    </location>
</feature>
<evidence type="ECO:0000256" key="6">
    <source>
        <dbReference type="ARBA" id="ARBA00035106"/>
    </source>
</evidence>
<sequence>MAFRSYYSPIFSSYQQKEISGLMRSLWQADPFKAKWSILAKAYSIIRDYKGKSLAPLDEFLAVVGFYIGIIPPGEYLSALGWEVAETTGVKNMNRKFMPDNSTFDEHLRTSNLSVEDIVSYCRETGYFVENELSSIGAEPSSALTYSTLTMATQPTAALVVQSDHFSIGGGLVNLQPVLADAARQPAVTSNHAINISIDPSSNTSNTAQVPLSIVVPDASTVLEPLDNSFRTSDFIPDGFGSFASQGLQGFAAGMEVFDKMLADTQEQGLVRVHAIAADAEMRKQIQALKDSQAQFPFNSQFDPANLSDMDFNPAIGDGFNTYNISNFNFDDFMEPGAWNV</sequence>
<keyword evidence="5 7" id="KW-0539">Nucleus</keyword>
<keyword evidence="2 7" id="KW-0805">Transcription regulation</keyword>